<evidence type="ECO:0000313" key="7">
    <source>
        <dbReference type="Proteomes" id="UP001530293"/>
    </source>
</evidence>
<sequence>MTTMALIRRAIASIALLLAASQCDVIAFTTPLESLCPPTRISTQLRAKDPSSSSPTPLASASASSSRRAFLATSAIILTSGNALFPAYADEQDNVEPPSSSSDAFESIAARAARVSQEVTQSEIAQQLADDEANQRRIDLAQKLKDDIRTIYDFTLPVNGKAREISELIGQTFSDGSSGDGWTDGGEGESSTPGRMNGGRVGTRVKAILVVNMKQDDPIARKNIPELIELVTRFGRNGEFAVIMSPTDQGYYEPDTSALLRLKLEQEYGYGNTHGTILTDKVNLLGSGAVPFWRWIEGSCRTPAGLGKIQANFEKFLVDGRTGKPLRRYPRKYQPYDIADDIAALIQGKPLPPAGSNFKEEWRNAAKEAENDTYRFQKGLNYFDQ</sequence>
<evidence type="ECO:0000256" key="5">
    <source>
        <dbReference type="SAM" id="SignalP"/>
    </source>
</evidence>
<organism evidence="6 7">
    <name type="scientific">Discostella pseudostelligera</name>
    <dbReference type="NCBI Taxonomy" id="259834"/>
    <lineage>
        <taxon>Eukaryota</taxon>
        <taxon>Sar</taxon>
        <taxon>Stramenopiles</taxon>
        <taxon>Ochrophyta</taxon>
        <taxon>Bacillariophyta</taxon>
        <taxon>Coscinodiscophyceae</taxon>
        <taxon>Thalassiosirophycidae</taxon>
        <taxon>Stephanodiscales</taxon>
        <taxon>Stephanodiscaceae</taxon>
        <taxon>Discostella</taxon>
    </lineage>
</organism>
<dbReference type="AlphaFoldDB" id="A0ABD3MK04"/>
<evidence type="ECO:0000256" key="4">
    <source>
        <dbReference type="SAM" id="MobiDB-lite"/>
    </source>
</evidence>
<comment type="caution">
    <text evidence="6">The sequence shown here is derived from an EMBL/GenBank/DDBJ whole genome shotgun (WGS) entry which is preliminary data.</text>
</comment>
<comment type="similarity">
    <text evidence="1">Belongs to the glutathione peroxidase family.</text>
</comment>
<reference evidence="6 7" key="1">
    <citation type="submission" date="2024-10" db="EMBL/GenBank/DDBJ databases">
        <title>Updated reference genomes for cyclostephanoid diatoms.</title>
        <authorList>
            <person name="Roberts W.R."/>
            <person name="Alverson A.J."/>
        </authorList>
    </citation>
    <scope>NUCLEOTIDE SEQUENCE [LARGE SCALE GENOMIC DNA]</scope>
    <source>
        <strain evidence="6 7">AJA232-27</strain>
    </source>
</reference>
<protein>
    <submittedName>
        <fullName evidence="6">Uncharacterized protein</fullName>
    </submittedName>
</protein>
<gene>
    <name evidence="6" type="ORF">ACHAWU_008205</name>
</gene>
<evidence type="ECO:0000256" key="3">
    <source>
        <dbReference type="ARBA" id="ARBA00023002"/>
    </source>
</evidence>
<dbReference type="Gene3D" id="3.40.30.10">
    <property type="entry name" value="Glutaredoxin"/>
    <property type="match status" value="1"/>
</dbReference>
<accession>A0ABD3MK04</accession>
<keyword evidence="5" id="KW-0732">Signal</keyword>
<name>A0ABD3MK04_9STRA</name>
<dbReference type="InterPro" id="IPR000889">
    <property type="entry name" value="Glutathione_peroxidase"/>
</dbReference>
<dbReference type="PANTHER" id="PTHR11592">
    <property type="entry name" value="GLUTATHIONE PEROXIDASE"/>
    <property type="match status" value="1"/>
</dbReference>
<evidence type="ECO:0000313" key="6">
    <source>
        <dbReference type="EMBL" id="KAL3762502.1"/>
    </source>
</evidence>
<evidence type="ECO:0000256" key="1">
    <source>
        <dbReference type="ARBA" id="ARBA00006926"/>
    </source>
</evidence>
<keyword evidence="2" id="KW-0575">Peroxidase</keyword>
<dbReference type="InterPro" id="IPR036249">
    <property type="entry name" value="Thioredoxin-like_sf"/>
</dbReference>
<dbReference type="SUPFAM" id="SSF52833">
    <property type="entry name" value="Thioredoxin-like"/>
    <property type="match status" value="1"/>
</dbReference>
<proteinExistence type="inferred from homology"/>
<dbReference type="EMBL" id="JALLBG020000135">
    <property type="protein sequence ID" value="KAL3762502.1"/>
    <property type="molecule type" value="Genomic_DNA"/>
</dbReference>
<feature type="chain" id="PRO_5044812444" evidence="5">
    <location>
        <begin position="28"/>
        <end position="385"/>
    </location>
</feature>
<dbReference type="Proteomes" id="UP001530293">
    <property type="component" value="Unassembled WGS sequence"/>
</dbReference>
<keyword evidence="7" id="KW-1185">Reference proteome</keyword>
<dbReference type="PROSITE" id="PS51355">
    <property type="entry name" value="GLUTATHIONE_PEROXID_3"/>
    <property type="match status" value="1"/>
</dbReference>
<feature type="signal peptide" evidence="5">
    <location>
        <begin position="1"/>
        <end position="27"/>
    </location>
</feature>
<dbReference type="GO" id="GO:0004601">
    <property type="term" value="F:peroxidase activity"/>
    <property type="evidence" value="ECO:0007669"/>
    <property type="project" value="UniProtKB-KW"/>
</dbReference>
<feature type="region of interest" description="Disordered" evidence="4">
    <location>
        <begin position="173"/>
        <end position="199"/>
    </location>
</feature>
<keyword evidence="3" id="KW-0560">Oxidoreductase</keyword>
<dbReference type="PANTHER" id="PTHR11592:SF78">
    <property type="entry name" value="GLUTATHIONE PEROXIDASE"/>
    <property type="match status" value="1"/>
</dbReference>
<evidence type="ECO:0000256" key="2">
    <source>
        <dbReference type="ARBA" id="ARBA00022559"/>
    </source>
</evidence>